<evidence type="ECO:0000256" key="2">
    <source>
        <dbReference type="PIRSR" id="PIRSR617821-1"/>
    </source>
</evidence>
<dbReference type="GO" id="GO:0006083">
    <property type="term" value="P:acetate metabolic process"/>
    <property type="evidence" value="ECO:0007669"/>
    <property type="project" value="InterPro"/>
</dbReference>
<feature type="binding site" evidence="3">
    <location>
        <position position="403"/>
    </location>
    <ligand>
        <name>CoA</name>
        <dbReference type="ChEBI" id="CHEBI:57287"/>
    </ligand>
</feature>
<comment type="similarity">
    <text evidence="1">Belongs to the acetyl-CoA hydrolase/transferase family.</text>
</comment>
<dbReference type="OrthoDB" id="9801795at2"/>
<name>A0A1U9JZJ7_9BURK</name>
<dbReference type="Gene3D" id="3.30.750.70">
    <property type="entry name" value="4-hydroxybutyrate coenzyme like domains"/>
    <property type="match status" value="1"/>
</dbReference>
<dbReference type="Pfam" id="PF02550">
    <property type="entry name" value="AcetylCoA_hydro"/>
    <property type="match status" value="1"/>
</dbReference>
<gene>
    <name evidence="6" type="ORF">PAEH1_05620</name>
</gene>
<proteinExistence type="inferred from homology"/>
<dbReference type="InterPro" id="IPR037171">
    <property type="entry name" value="NagB/RpiA_transferase-like"/>
</dbReference>
<dbReference type="SUPFAM" id="SSF100950">
    <property type="entry name" value="NagB/RpiA/CoA transferase-like"/>
    <property type="match status" value="2"/>
</dbReference>
<dbReference type="InterPro" id="IPR003702">
    <property type="entry name" value="ActCoA_hydro_N"/>
</dbReference>
<keyword evidence="6" id="KW-0808">Transferase</keyword>
<evidence type="ECO:0000259" key="5">
    <source>
        <dbReference type="Pfam" id="PF13336"/>
    </source>
</evidence>
<evidence type="ECO:0000256" key="1">
    <source>
        <dbReference type="ARBA" id="ARBA00009632"/>
    </source>
</evidence>
<dbReference type="Proteomes" id="UP000189369">
    <property type="component" value="Chromosome"/>
</dbReference>
<organism evidence="6 7">
    <name type="scientific">Paenalcaligenes hominis</name>
    <dbReference type="NCBI Taxonomy" id="643674"/>
    <lineage>
        <taxon>Bacteria</taxon>
        <taxon>Pseudomonadati</taxon>
        <taxon>Pseudomonadota</taxon>
        <taxon>Betaproteobacteria</taxon>
        <taxon>Burkholderiales</taxon>
        <taxon>Alcaligenaceae</taxon>
        <taxon>Paenalcaligenes</taxon>
    </lineage>
</organism>
<feature type="domain" description="Acetyl-CoA hydrolase/transferase N-terminal" evidence="4">
    <location>
        <begin position="7"/>
        <end position="216"/>
    </location>
</feature>
<dbReference type="NCBIfam" id="TIGR03458">
    <property type="entry name" value="YgfH_subfam"/>
    <property type="match status" value="1"/>
</dbReference>
<dbReference type="STRING" id="643674.PAEH1_05620"/>
<dbReference type="Gene3D" id="3.40.1080.20">
    <property type="entry name" value="Acetyl-CoA hydrolase/transferase C-terminal domain"/>
    <property type="match status" value="1"/>
</dbReference>
<dbReference type="PANTHER" id="PTHR43609:SF1">
    <property type="entry name" value="ACETYL-COA HYDROLASE"/>
    <property type="match status" value="1"/>
</dbReference>
<feature type="binding site" evidence="3">
    <location>
        <position position="383"/>
    </location>
    <ligand>
        <name>CoA</name>
        <dbReference type="ChEBI" id="CHEBI:57287"/>
    </ligand>
</feature>
<dbReference type="Gene3D" id="3.40.1080.10">
    <property type="entry name" value="Glutaconate Coenzyme A-transferase"/>
    <property type="match status" value="1"/>
</dbReference>
<dbReference type="GO" id="GO:0006084">
    <property type="term" value="P:acetyl-CoA metabolic process"/>
    <property type="evidence" value="ECO:0007669"/>
    <property type="project" value="InterPro"/>
</dbReference>
<reference evidence="6 7" key="1">
    <citation type="submission" date="2017-01" db="EMBL/GenBank/DDBJ databases">
        <title>Complete Genome Sequence of Paenalcaligenes hominis, Isolated from a paraplegic Patient with neurogenic bladder.</title>
        <authorList>
            <person name="Mukhopadhyay R."/>
            <person name="Joaquin J."/>
            <person name="Hogue R."/>
            <person name="Kilaru A."/>
            <person name="Jospin G."/>
            <person name="Mars K."/>
            <person name="Eisen J.A."/>
            <person name="Chaturvedi V."/>
        </authorList>
    </citation>
    <scope>NUCLEOTIDE SEQUENCE [LARGE SCALE GENOMIC DNA]</scope>
    <source>
        <strain evidence="6 7">15S00501</strain>
    </source>
</reference>
<feature type="active site" description="5-glutamyl coenzyme A thioester intermediate" evidence="2">
    <location>
        <position position="289"/>
    </location>
</feature>
<evidence type="ECO:0000313" key="7">
    <source>
        <dbReference type="Proteomes" id="UP000189369"/>
    </source>
</evidence>
<dbReference type="InterPro" id="IPR017821">
    <property type="entry name" value="Succinate_CoA_transferase"/>
</dbReference>
<dbReference type="GO" id="GO:0008775">
    <property type="term" value="F:acetate CoA-transferase activity"/>
    <property type="evidence" value="ECO:0007669"/>
    <property type="project" value="InterPro"/>
</dbReference>
<dbReference type="InterPro" id="IPR038460">
    <property type="entry name" value="AcetylCoA_hyd_C_sf"/>
</dbReference>
<dbReference type="Pfam" id="PF13336">
    <property type="entry name" value="AcetylCoA_hyd_C"/>
    <property type="match status" value="1"/>
</dbReference>
<dbReference type="FunFam" id="3.40.1080.20:FF:000001">
    <property type="entry name" value="Acetyl-CoA hydrolase Ach1"/>
    <property type="match status" value="1"/>
</dbReference>
<dbReference type="KEGG" id="phn:PAEH1_05620"/>
<dbReference type="GO" id="GO:0003986">
    <property type="term" value="F:acetyl-CoA hydrolase activity"/>
    <property type="evidence" value="ECO:0007669"/>
    <property type="project" value="TreeGrafter"/>
</dbReference>
<protein>
    <submittedName>
        <fullName evidence="6">Propionyl-CoA--succinate CoA transferase</fullName>
    </submittedName>
</protein>
<feature type="domain" description="Acetyl-CoA hydrolase/transferase C-terminal" evidence="5">
    <location>
        <begin position="320"/>
        <end position="464"/>
    </location>
</feature>
<dbReference type="EMBL" id="CP019697">
    <property type="protein sequence ID" value="AQS51181.1"/>
    <property type="molecule type" value="Genomic_DNA"/>
</dbReference>
<evidence type="ECO:0000259" key="4">
    <source>
        <dbReference type="Pfam" id="PF02550"/>
    </source>
</evidence>
<dbReference type="AlphaFoldDB" id="A0A1U9JZJ7"/>
<dbReference type="InterPro" id="IPR026888">
    <property type="entry name" value="AcetylCoA_hyd_C"/>
</dbReference>
<feature type="binding site" evidence="3">
    <location>
        <position position="379"/>
    </location>
    <ligand>
        <name>CoA</name>
        <dbReference type="ChEBI" id="CHEBI:57287"/>
    </ligand>
</feature>
<dbReference type="PANTHER" id="PTHR43609">
    <property type="entry name" value="ACETYL-COA HYDROLASE"/>
    <property type="match status" value="1"/>
</dbReference>
<sequence length="504" mass="55219">MWQERIRRKELHSKLMSAEEAVGFIRAGMTIGLSGFTRAGDSKAIPVALAAKATTQGPLHLTVLTGASLGNDSDGLMSQTHAVARRSPFQVDGVMRQHINAGKVQFYDMHLSEMAEQLRSEPGTPIDVAVIEAVAITEEGHIVPSTSVGNSASFAQHAKQIIVELNTALPAALETYHDIYVPAQRPHREPIALTTVDQRLGQTAIAIDPDRIVAIVLTHQLDSPSTATPPDTETQRIADHIVHFLEQEVANGRLSASLLPLQVGIGSIANAVTQGLVESDFNELEMYSEVLQDSAFHLLESGQLRFASASSITLTAPMMEHFFANLERYRDRIVLRPQEISNHPELVRRLGIIAINTALEFDLYGNVNSTHVSGTKMMNGIGGSGDFARNAHLSIFVTKSLAKGGAISRVVPMVSHVDHCEHDVDIVVTEQGLADLRGLAPRERARCIIEQCVHPDYQAALLDYFERACQRGGHTPHLLEEALRWHQRFEETGDMRLTQAAYSL</sequence>
<evidence type="ECO:0000313" key="6">
    <source>
        <dbReference type="EMBL" id="AQS51181.1"/>
    </source>
</evidence>
<accession>A0A1U9JZJ7</accession>
<evidence type="ECO:0000256" key="3">
    <source>
        <dbReference type="PIRSR" id="PIRSR617821-2"/>
    </source>
</evidence>
<dbReference type="InterPro" id="IPR046433">
    <property type="entry name" value="ActCoA_hydro"/>
</dbReference>